<keyword evidence="3" id="KW-1185">Reference proteome</keyword>
<dbReference type="EnsemblMetazoa" id="AARA018536-RA">
    <property type="protein sequence ID" value="AARA018536-PA"/>
    <property type="gene ID" value="AARA018536"/>
</dbReference>
<sequence length="36" mass="3991">MSIRSTNSTYGRTTASNNNRFFAAQHPNCQTTPVCN</sequence>
<dbReference type="Proteomes" id="UP000075840">
    <property type="component" value="Unassembled WGS sequence"/>
</dbReference>
<accession>A0A8W7MU45</accession>
<evidence type="ECO:0000313" key="3">
    <source>
        <dbReference type="Proteomes" id="UP000075840"/>
    </source>
</evidence>
<proteinExistence type="predicted"/>
<evidence type="ECO:0000313" key="2">
    <source>
        <dbReference type="EnsemblMetazoa" id="AARA018536-PA"/>
    </source>
</evidence>
<dbReference type="EMBL" id="APCN01002503">
    <property type="status" value="NOT_ANNOTATED_CDS"/>
    <property type="molecule type" value="Genomic_DNA"/>
</dbReference>
<name>A0A8W7MU45_ANOAR</name>
<feature type="compositionally biased region" description="Polar residues" evidence="1">
    <location>
        <begin position="1"/>
        <end position="20"/>
    </location>
</feature>
<feature type="region of interest" description="Disordered" evidence="1">
    <location>
        <begin position="1"/>
        <end position="23"/>
    </location>
</feature>
<evidence type="ECO:0000256" key="1">
    <source>
        <dbReference type="SAM" id="MobiDB-lite"/>
    </source>
</evidence>
<reference evidence="2" key="1">
    <citation type="submission" date="2022-08" db="UniProtKB">
        <authorList>
            <consortium name="EnsemblMetazoa"/>
        </authorList>
    </citation>
    <scope>IDENTIFICATION</scope>
    <source>
        <strain evidence="2">Dongola</strain>
    </source>
</reference>
<protein>
    <submittedName>
        <fullName evidence="2">Uncharacterized protein</fullName>
    </submittedName>
</protein>
<organism evidence="2 3">
    <name type="scientific">Anopheles arabiensis</name>
    <name type="common">Mosquito</name>
    <dbReference type="NCBI Taxonomy" id="7173"/>
    <lineage>
        <taxon>Eukaryota</taxon>
        <taxon>Metazoa</taxon>
        <taxon>Ecdysozoa</taxon>
        <taxon>Arthropoda</taxon>
        <taxon>Hexapoda</taxon>
        <taxon>Insecta</taxon>
        <taxon>Pterygota</taxon>
        <taxon>Neoptera</taxon>
        <taxon>Endopterygota</taxon>
        <taxon>Diptera</taxon>
        <taxon>Nematocera</taxon>
        <taxon>Culicoidea</taxon>
        <taxon>Culicidae</taxon>
        <taxon>Anophelinae</taxon>
        <taxon>Anopheles</taxon>
    </lineage>
</organism>
<dbReference type="AlphaFoldDB" id="A0A8W7MU45"/>